<dbReference type="Proteomes" id="UP000504636">
    <property type="component" value="Unplaced"/>
</dbReference>
<evidence type="ECO:0000313" key="3">
    <source>
        <dbReference type="Proteomes" id="UP000504636"/>
    </source>
</evidence>
<dbReference type="EMBL" id="MU003697">
    <property type="protein sequence ID" value="KAF2812630.1"/>
    <property type="molecule type" value="Genomic_DNA"/>
</dbReference>
<evidence type="ECO:0000313" key="4">
    <source>
        <dbReference type="RefSeq" id="XP_033579594.1"/>
    </source>
</evidence>
<accession>A0A6A6YV37</accession>
<name>A0A6A6YV37_9PEZI</name>
<dbReference type="RefSeq" id="XP_033579594.1">
    <property type="nucleotide sequence ID" value="XM_033717681.1"/>
</dbReference>
<organism evidence="2">
    <name type="scientific">Mytilinidion resinicola</name>
    <dbReference type="NCBI Taxonomy" id="574789"/>
    <lineage>
        <taxon>Eukaryota</taxon>
        <taxon>Fungi</taxon>
        <taxon>Dikarya</taxon>
        <taxon>Ascomycota</taxon>
        <taxon>Pezizomycotina</taxon>
        <taxon>Dothideomycetes</taxon>
        <taxon>Pleosporomycetidae</taxon>
        <taxon>Mytilinidiales</taxon>
        <taxon>Mytilinidiaceae</taxon>
        <taxon>Mytilinidion</taxon>
    </lineage>
</organism>
<evidence type="ECO:0000259" key="1">
    <source>
        <dbReference type="Pfam" id="PF06985"/>
    </source>
</evidence>
<dbReference type="Pfam" id="PF26639">
    <property type="entry name" value="Het-6_barrel"/>
    <property type="match status" value="1"/>
</dbReference>
<dbReference type="OrthoDB" id="2288928at2759"/>
<dbReference type="Pfam" id="PF06985">
    <property type="entry name" value="HET"/>
    <property type="match status" value="1"/>
</dbReference>
<dbReference type="GeneID" id="54458574"/>
<sequence length="727" mass="81794">MNGGRAVHRILEHGRGCALVDSQGIDECNCYISVNAEDLGPTRLLFQPVTSDGIPGVLGQLDETANAAIRQYIASKKAGSVDRERERHSNSVYSCLDQSEIRILELHPGTFESDLHGALHVASIDFEYGQVDNFTRLTNHAISLVHEKPIWYTALSYVWGAPIFDVPIYFTNGFVIKISRSLESAMRHLRAEKQSVWLWIDQICINQADTTEKEHQIPLMRLIYSHASNTVVWLGDDGEDSPSIAFETLMTLHSSLQFNDNQFGPEDFERLYLPHSEAQAWREVKQLFRRPWFGRLWVIQELLLSSEVYVKCGKVEASWEDFAAWCIDLNISGVQRWLEADTENDTTAADDDLPQLPSLGGKIAYELWLQRHQLQAFQSLPPLLSTLVTSRYAQATEPKDKIYGILGIAFSEADYSNFTLSYSSDVTVREVYLEASLRTFPNSSILRLLTSVDHEVLLTPSWVPDWSVPRVTDSFGYSTSSWSVYSAGGEYASARNPETGKWKGITYRLSDDKKAVTFPGKVFDSIVTLGCVTTQPVLDIDNPAQGNSQWTTYVDIAKASQSYPTETTIFDAFWQTLVAGADGSGHKKPPPEYSDAFSLILDESTGNMPSLPGQVYSVRRQKGHFTLKSLRSRNPQRTLEDLRKSFRRALRNRRFAVTSGGYFGLVPRGTMVRDKICVFELGHVPFVVRPVEDREDFQLVGECYVHGIMHGEVMERGDIEIGPVTLV</sequence>
<dbReference type="AlphaFoldDB" id="A0A6A6YV37"/>
<dbReference type="PANTHER" id="PTHR24148:SF80">
    <property type="entry name" value="HETEROKARYON INCOMPATIBILITY DOMAIN-CONTAINING PROTEIN"/>
    <property type="match status" value="1"/>
</dbReference>
<keyword evidence="3" id="KW-1185">Reference proteome</keyword>
<evidence type="ECO:0000313" key="2">
    <source>
        <dbReference type="EMBL" id="KAF2812630.1"/>
    </source>
</evidence>
<dbReference type="PANTHER" id="PTHR24148">
    <property type="entry name" value="ANKYRIN REPEAT DOMAIN-CONTAINING PROTEIN 39 HOMOLOG-RELATED"/>
    <property type="match status" value="1"/>
</dbReference>
<gene>
    <name evidence="2 4" type="ORF">BDZ99DRAFT_439885</name>
</gene>
<dbReference type="InterPro" id="IPR010730">
    <property type="entry name" value="HET"/>
</dbReference>
<dbReference type="InterPro" id="IPR052895">
    <property type="entry name" value="HetReg/Transcr_Mod"/>
</dbReference>
<proteinExistence type="predicted"/>
<reference evidence="2 4" key="1">
    <citation type="journal article" date="2020" name="Stud. Mycol.">
        <title>101 Dothideomycetes genomes: a test case for predicting lifestyles and emergence of pathogens.</title>
        <authorList>
            <person name="Haridas S."/>
            <person name="Albert R."/>
            <person name="Binder M."/>
            <person name="Bloem J."/>
            <person name="Labutti K."/>
            <person name="Salamov A."/>
            <person name="Andreopoulos B."/>
            <person name="Baker S."/>
            <person name="Barry K."/>
            <person name="Bills G."/>
            <person name="Bluhm B."/>
            <person name="Cannon C."/>
            <person name="Castanera R."/>
            <person name="Culley D."/>
            <person name="Daum C."/>
            <person name="Ezra D."/>
            <person name="Gonzalez J."/>
            <person name="Henrissat B."/>
            <person name="Kuo A."/>
            <person name="Liang C."/>
            <person name="Lipzen A."/>
            <person name="Lutzoni F."/>
            <person name="Magnuson J."/>
            <person name="Mondo S."/>
            <person name="Nolan M."/>
            <person name="Ohm R."/>
            <person name="Pangilinan J."/>
            <person name="Park H.-J."/>
            <person name="Ramirez L."/>
            <person name="Alfaro M."/>
            <person name="Sun H."/>
            <person name="Tritt A."/>
            <person name="Yoshinaga Y."/>
            <person name="Zwiers L.-H."/>
            <person name="Turgeon B."/>
            <person name="Goodwin S."/>
            <person name="Spatafora J."/>
            <person name="Crous P."/>
            <person name="Grigoriev I."/>
        </authorList>
    </citation>
    <scope>NUCLEOTIDE SEQUENCE</scope>
    <source>
        <strain evidence="2 4">CBS 304.34</strain>
    </source>
</reference>
<feature type="domain" description="Heterokaryon incompatibility" evidence="1">
    <location>
        <begin position="152"/>
        <end position="301"/>
    </location>
</feature>
<reference evidence="4" key="3">
    <citation type="submission" date="2025-04" db="UniProtKB">
        <authorList>
            <consortium name="RefSeq"/>
        </authorList>
    </citation>
    <scope>IDENTIFICATION</scope>
    <source>
        <strain evidence="4">CBS 304.34</strain>
    </source>
</reference>
<protein>
    <submittedName>
        <fullName evidence="2 4">HET-domain-containing protein</fullName>
    </submittedName>
</protein>
<reference evidence="4" key="2">
    <citation type="submission" date="2020-04" db="EMBL/GenBank/DDBJ databases">
        <authorList>
            <consortium name="NCBI Genome Project"/>
        </authorList>
    </citation>
    <scope>NUCLEOTIDE SEQUENCE</scope>
    <source>
        <strain evidence="4">CBS 304.34</strain>
    </source>
</reference>